<dbReference type="CDD" id="cd06661">
    <property type="entry name" value="GGCT_like"/>
    <property type="match status" value="1"/>
</dbReference>
<dbReference type="RefSeq" id="WP_053410643.1">
    <property type="nucleotide sequence ID" value="NZ_DAIPHI010000009.1"/>
</dbReference>
<dbReference type="PANTHER" id="PTHR12510:SF4">
    <property type="entry name" value="GAMMA-GLUTAMYLAMINECYCLOTRANSFERASE"/>
    <property type="match status" value="1"/>
</dbReference>
<dbReference type="InterPro" id="IPR009288">
    <property type="entry name" value="AIG2-like_dom"/>
</dbReference>
<keyword evidence="6" id="KW-1185">Reference proteome</keyword>
<keyword evidence="5" id="KW-0808">Transferase</keyword>
<accession>A0A0M0HX12</accession>
<dbReference type="InterPro" id="IPR039126">
    <property type="entry name" value="GGACT"/>
</dbReference>
<evidence type="ECO:0000256" key="3">
    <source>
        <dbReference type="RuleBase" id="RU367036"/>
    </source>
</evidence>
<comment type="similarity">
    <text evidence="1 3">Belongs to the gamma-glutamylcyclotransferase family.</text>
</comment>
<comment type="caution">
    <text evidence="5">The sequence shown here is derived from an EMBL/GenBank/DDBJ whole genome shotgun (WGS) entry which is preliminary data.</text>
</comment>
<organism evidence="5 6">
    <name type="scientific">Vibrio hepatarius</name>
    <dbReference type="NCBI Taxonomy" id="171383"/>
    <lineage>
        <taxon>Bacteria</taxon>
        <taxon>Pseudomonadati</taxon>
        <taxon>Pseudomonadota</taxon>
        <taxon>Gammaproteobacteria</taxon>
        <taxon>Vibrionales</taxon>
        <taxon>Vibrionaceae</taxon>
        <taxon>Vibrio</taxon>
        <taxon>Vibrio oreintalis group</taxon>
    </lineage>
</organism>
<dbReference type="PANTHER" id="PTHR12510">
    <property type="entry name" value="TROPONIN C-AKIN-1 PROTEIN"/>
    <property type="match status" value="1"/>
</dbReference>
<evidence type="ECO:0000256" key="1">
    <source>
        <dbReference type="ARBA" id="ARBA00008861"/>
    </source>
</evidence>
<dbReference type="GO" id="GO:0061929">
    <property type="term" value="F:gamma-glutamylaminecyclotransferase activity"/>
    <property type="evidence" value="ECO:0007669"/>
    <property type="project" value="InterPro"/>
</dbReference>
<feature type="active site" description="Proton acceptor" evidence="2">
    <location>
        <position position="73"/>
    </location>
</feature>
<proteinExistence type="inferred from homology"/>
<name>A0A0M0HX12_9VIBR</name>
<dbReference type="SUPFAM" id="SSF110857">
    <property type="entry name" value="Gamma-glutamyl cyclotransferase-like"/>
    <property type="match status" value="1"/>
</dbReference>
<dbReference type="InterPro" id="IPR013024">
    <property type="entry name" value="GGCT-like"/>
</dbReference>
<gene>
    <name evidence="5" type="ORF">AKJ31_18970</name>
</gene>
<reference evidence="6" key="1">
    <citation type="submission" date="2015-08" db="EMBL/GenBank/DDBJ databases">
        <title>Vibrio galatheae sp. nov., a novel member of the Vibrionaceae family isolated from the Solomon Islands.</title>
        <authorList>
            <person name="Giubergia S."/>
            <person name="Machado H."/>
            <person name="Mateiu R.V."/>
            <person name="Gram L."/>
        </authorList>
    </citation>
    <scope>NUCLEOTIDE SEQUENCE [LARGE SCALE GENOMIC DNA]</scope>
    <source>
        <strain evidence="6">DSM 19134</strain>
    </source>
</reference>
<sequence>MQHLLFVYGTLRKGESNQEFLVNSEFLGRHETLPQYSLYDLGSHPAVIEGHSSIQGEVYLIDDETLARIDVLEDVPVEYRRERIDTPFGEAWFYMYQDSSQLDVLVSSGDWCQRV</sequence>
<evidence type="ECO:0000313" key="6">
    <source>
        <dbReference type="Proteomes" id="UP000037530"/>
    </source>
</evidence>
<protein>
    <recommendedName>
        <fullName evidence="3">Gamma-glutamylcyclotransferase family protein</fullName>
    </recommendedName>
</protein>
<dbReference type="GO" id="GO:0016740">
    <property type="term" value="F:transferase activity"/>
    <property type="evidence" value="ECO:0007669"/>
    <property type="project" value="UniProtKB-KW"/>
</dbReference>
<evidence type="ECO:0000313" key="5">
    <source>
        <dbReference type="EMBL" id="KOO06173.1"/>
    </source>
</evidence>
<dbReference type="Pfam" id="PF06094">
    <property type="entry name" value="GGACT"/>
    <property type="match status" value="1"/>
</dbReference>
<dbReference type="PATRIC" id="fig|171383.3.peg.3868"/>
<evidence type="ECO:0000256" key="2">
    <source>
        <dbReference type="PIRSR" id="PIRSR639126-1"/>
    </source>
</evidence>
<feature type="domain" description="Gamma-glutamylcyclotransferase AIG2-like" evidence="4">
    <location>
        <begin position="5"/>
        <end position="112"/>
    </location>
</feature>
<dbReference type="InterPro" id="IPR036568">
    <property type="entry name" value="GGCT-like_sf"/>
</dbReference>
<evidence type="ECO:0000259" key="4">
    <source>
        <dbReference type="Pfam" id="PF06094"/>
    </source>
</evidence>
<dbReference type="FunFam" id="3.10.490.10:FF:000001">
    <property type="entry name" value="Gamma-glutamylcyclotransferase ytfP"/>
    <property type="match status" value="1"/>
</dbReference>
<dbReference type="Proteomes" id="UP000037530">
    <property type="component" value="Unassembled WGS sequence"/>
</dbReference>
<dbReference type="Gene3D" id="3.10.490.10">
    <property type="entry name" value="Gamma-glutamyl cyclotransferase-like"/>
    <property type="match status" value="1"/>
</dbReference>
<dbReference type="OrthoDB" id="482277at2"/>
<dbReference type="STRING" id="171383.AKJ31_18970"/>
<dbReference type="GO" id="GO:0005829">
    <property type="term" value="C:cytosol"/>
    <property type="evidence" value="ECO:0007669"/>
    <property type="project" value="TreeGrafter"/>
</dbReference>
<dbReference type="EMBL" id="LHPI01000020">
    <property type="protein sequence ID" value="KOO06173.1"/>
    <property type="molecule type" value="Genomic_DNA"/>
</dbReference>
<dbReference type="AlphaFoldDB" id="A0A0M0HX12"/>